<name>A0ABS8DZM7_9ACTN</name>
<evidence type="ECO:0008006" key="3">
    <source>
        <dbReference type="Google" id="ProtNLM"/>
    </source>
</evidence>
<sequence length="97" mass="10613">MAILMHATVPGITAEQYDALHAELLSVPGMFDGCLSHVCVVSAEGLDVYDLWESELHANVFAEKLMPVVEAQGWQSTGGRPEVFPVYNYGFPAARPY</sequence>
<comment type="caution">
    <text evidence="1">The sequence shown here is derived from an EMBL/GenBank/DDBJ whole genome shotgun (WGS) entry which is preliminary data.</text>
</comment>
<dbReference type="RefSeq" id="WP_229334709.1">
    <property type="nucleotide sequence ID" value="NZ_JAINUL010000001.1"/>
</dbReference>
<gene>
    <name evidence="1" type="ORF">K7B10_04830</name>
</gene>
<keyword evidence="2" id="KW-1185">Reference proteome</keyword>
<evidence type="ECO:0000313" key="1">
    <source>
        <dbReference type="EMBL" id="MCC0094125.1"/>
    </source>
</evidence>
<organism evidence="1 2">
    <name type="scientific">Streptomyces flavotricini</name>
    <dbReference type="NCBI Taxonomy" id="66888"/>
    <lineage>
        <taxon>Bacteria</taxon>
        <taxon>Bacillati</taxon>
        <taxon>Actinomycetota</taxon>
        <taxon>Actinomycetes</taxon>
        <taxon>Kitasatosporales</taxon>
        <taxon>Streptomycetaceae</taxon>
        <taxon>Streptomyces</taxon>
    </lineage>
</organism>
<protein>
    <recommendedName>
        <fullName evidence="3">ABM domain-containing protein</fullName>
    </recommendedName>
</protein>
<dbReference type="EMBL" id="JAINUL010000001">
    <property type="protein sequence ID" value="MCC0094125.1"/>
    <property type="molecule type" value="Genomic_DNA"/>
</dbReference>
<evidence type="ECO:0000313" key="2">
    <source>
        <dbReference type="Proteomes" id="UP001520654"/>
    </source>
</evidence>
<reference evidence="1 2" key="1">
    <citation type="submission" date="2021-08" db="EMBL/GenBank/DDBJ databases">
        <title>Genomic Architecture of Streptomyces flavotricini NGL1 and Streptomyces erythrochromogenes HMS4 With Differential Plant Beneficial attributes and laccase production capabilities.</title>
        <authorList>
            <person name="Salwan R."/>
            <person name="Kaur R."/>
            <person name="Sharma V."/>
        </authorList>
    </citation>
    <scope>NUCLEOTIDE SEQUENCE [LARGE SCALE GENOMIC DNA]</scope>
    <source>
        <strain evidence="1 2">NGL1</strain>
    </source>
</reference>
<accession>A0ABS8DZM7</accession>
<proteinExistence type="predicted"/>
<dbReference type="Proteomes" id="UP001520654">
    <property type="component" value="Unassembled WGS sequence"/>
</dbReference>